<reference evidence="2 3" key="1">
    <citation type="journal article" date="2024" name="J Genomics">
        <title>Draft genome sequencing and assembly of Favolaschia claudopus CIRM-BRFM 2984 isolated from oak limbs.</title>
        <authorList>
            <person name="Navarro D."/>
            <person name="Drula E."/>
            <person name="Chaduli D."/>
            <person name="Cazenave R."/>
            <person name="Ahrendt S."/>
            <person name="Wang J."/>
            <person name="Lipzen A."/>
            <person name="Daum C."/>
            <person name="Barry K."/>
            <person name="Grigoriev I.V."/>
            <person name="Favel A."/>
            <person name="Rosso M.N."/>
            <person name="Martin F."/>
        </authorList>
    </citation>
    <scope>NUCLEOTIDE SEQUENCE [LARGE SCALE GENOMIC DNA]</scope>
    <source>
        <strain evidence="2 3">CIRM-BRFM 2984</strain>
    </source>
</reference>
<feature type="transmembrane region" description="Helical" evidence="1">
    <location>
        <begin position="33"/>
        <end position="54"/>
    </location>
</feature>
<name>A0AAW0DZL1_9AGAR</name>
<keyword evidence="3" id="KW-1185">Reference proteome</keyword>
<dbReference type="EMBL" id="JAWWNJ010000004">
    <property type="protein sequence ID" value="KAK7057127.1"/>
    <property type="molecule type" value="Genomic_DNA"/>
</dbReference>
<sequence>MSSSPTPTDTSPATGATTSVATNNNQLASGTNYFFGFLVAFIAFLFVFLSLGVLARRRRLRLMRDFLLYADDDSPVITQTEPLMWQPSYSPPKGTRWNEIMPLSSHLVQHEMVDKTDIQIPTSRRNPLAAYLGFSPLRTRPRPPDTVQVTDGMRIAVMVQMPQSPAALDDPDNIHEYQIGTVQVPWTDNMVLDPPQT</sequence>
<accession>A0AAW0DZL1</accession>
<evidence type="ECO:0000313" key="3">
    <source>
        <dbReference type="Proteomes" id="UP001362999"/>
    </source>
</evidence>
<keyword evidence="1" id="KW-1133">Transmembrane helix</keyword>
<dbReference type="AlphaFoldDB" id="A0AAW0DZL1"/>
<gene>
    <name evidence="2" type="ORF">R3P38DRAFT_1161605</name>
</gene>
<proteinExistence type="predicted"/>
<protein>
    <submittedName>
        <fullName evidence="2">Uncharacterized protein</fullName>
    </submittedName>
</protein>
<comment type="caution">
    <text evidence="2">The sequence shown here is derived from an EMBL/GenBank/DDBJ whole genome shotgun (WGS) entry which is preliminary data.</text>
</comment>
<keyword evidence="1" id="KW-0812">Transmembrane</keyword>
<evidence type="ECO:0000313" key="2">
    <source>
        <dbReference type="EMBL" id="KAK7057127.1"/>
    </source>
</evidence>
<evidence type="ECO:0000256" key="1">
    <source>
        <dbReference type="SAM" id="Phobius"/>
    </source>
</evidence>
<organism evidence="2 3">
    <name type="scientific">Favolaschia claudopus</name>
    <dbReference type="NCBI Taxonomy" id="2862362"/>
    <lineage>
        <taxon>Eukaryota</taxon>
        <taxon>Fungi</taxon>
        <taxon>Dikarya</taxon>
        <taxon>Basidiomycota</taxon>
        <taxon>Agaricomycotina</taxon>
        <taxon>Agaricomycetes</taxon>
        <taxon>Agaricomycetidae</taxon>
        <taxon>Agaricales</taxon>
        <taxon>Marasmiineae</taxon>
        <taxon>Mycenaceae</taxon>
        <taxon>Favolaschia</taxon>
    </lineage>
</organism>
<keyword evidence="1" id="KW-0472">Membrane</keyword>
<dbReference type="Proteomes" id="UP001362999">
    <property type="component" value="Unassembled WGS sequence"/>
</dbReference>